<comment type="similarity">
    <text evidence="1">Belongs to the GerABKA family.</text>
</comment>
<proteinExistence type="inferred from homology"/>
<keyword evidence="3" id="KW-1133">Transmembrane helix</keyword>
<feature type="transmembrane region" description="Helical" evidence="3">
    <location>
        <begin position="306"/>
        <end position="327"/>
    </location>
</feature>
<feature type="transmembrane region" description="Helical" evidence="3">
    <location>
        <begin position="401"/>
        <end position="425"/>
    </location>
</feature>
<evidence type="ECO:0000256" key="3">
    <source>
        <dbReference type="SAM" id="Phobius"/>
    </source>
</evidence>
<accession>A0ABW9U4U0</accession>
<evidence type="ECO:0000256" key="2">
    <source>
        <dbReference type="ARBA" id="ARBA00023136"/>
    </source>
</evidence>
<gene>
    <name evidence="5" type="ORF">GON05_10300</name>
</gene>
<comment type="caution">
    <text evidence="5">The sequence shown here is derived from an EMBL/GenBank/DDBJ whole genome shotgun (WGS) entry which is preliminary data.</text>
</comment>
<keyword evidence="6" id="KW-1185">Reference proteome</keyword>
<feature type="chain" id="PRO_5045578252" evidence="4">
    <location>
        <begin position="21"/>
        <end position="511"/>
    </location>
</feature>
<evidence type="ECO:0000313" key="5">
    <source>
        <dbReference type="EMBL" id="MVQ35043.1"/>
    </source>
</evidence>
<feature type="signal peptide" evidence="4">
    <location>
        <begin position="1"/>
        <end position="20"/>
    </location>
</feature>
<feature type="transmembrane region" description="Helical" evidence="3">
    <location>
        <begin position="432"/>
        <end position="456"/>
    </location>
</feature>
<evidence type="ECO:0000313" key="6">
    <source>
        <dbReference type="Proteomes" id="UP000467637"/>
    </source>
</evidence>
<keyword evidence="4" id="KW-0732">Signal</keyword>
<dbReference type="Pfam" id="PF03323">
    <property type="entry name" value="GerA"/>
    <property type="match status" value="1"/>
</dbReference>
<evidence type="ECO:0000256" key="1">
    <source>
        <dbReference type="ARBA" id="ARBA00005278"/>
    </source>
</evidence>
<dbReference type="PIRSF" id="PIRSF005690">
    <property type="entry name" value="GerBA"/>
    <property type="match status" value="1"/>
</dbReference>
<dbReference type="PANTHER" id="PTHR22550:SF5">
    <property type="entry name" value="LEUCINE ZIPPER PROTEIN 4"/>
    <property type="match status" value="1"/>
</dbReference>
<protein>
    <submittedName>
        <fullName evidence="5">Spore germination protein</fullName>
    </submittedName>
</protein>
<name>A0ABW9U4U0_9BACL</name>
<dbReference type="InterPro" id="IPR050768">
    <property type="entry name" value="UPF0353/GerABKA_families"/>
</dbReference>
<keyword evidence="2 3" id="KW-0472">Membrane</keyword>
<dbReference type="Proteomes" id="UP000467637">
    <property type="component" value="Unassembled WGS sequence"/>
</dbReference>
<dbReference type="EMBL" id="WSEM01000008">
    <property type="protein sequence ID" value="MVQ35043.1"/>
    <property type="molecule type" value="Genomic_DNA"/>
</dbReference>
<keyword evidence="3" id="KW-0812">Transmembrane</keyword>
<reference evidence="5 6" key="1">
    <citation type="submission" date="2019-12" db="EMBL/GenBank/DDBJ databases">
        <authorList>
            <person name="Huq M.A."/>
        </authorList>
    </citation>
    <scope>NUCLEOTIDE SEQUENCE [LARGE SCALE GENOMIC DNA]</scope>
    <source>
        <strain evidence="5 6">MAH-34</strain>
    </source>
</reference>
<sequence length="511" mass="56914">MKFMFSLFRFLFKSSPRQSAAAASQSSSYLLVPELAQMQQQLLAAFRMFPDFVSRTLPTQPSIGVFYLSQLVDDDVLLQALLQPLQQTDGSNTPERLAELLPSCELLPETDWETIQQYILHGWTYIHVQGHAIGVLANTAKIRERTLMKPENESQILGPQIAFTENLTTNIALIHQYLRDPDLCEISMKLGKKTQTEIRLLFISNRADAEIVKYIHDKLQALELAAVIDTTILVQWLEDSPSSFFPQAVTTERLDRAIFPLLEGKIVIAVDGSPHVMISPSTFLDFFKSIEDYYARWIIGLFLRGLRIIAIGISFYATAIYVAALTFHYEIIPQAVLVPLAQSRSRVPFPPLVEALMLETIIQLLSEAGARLPTKVGQTMGIVGGIVIGQAAVQAGFTSNILIIIVALSALSSFTTPILSMAFTIRIIRFPIIISAGLLGLFGMVFSTTLLVIHLLRLTSAGHPYFYPPYDIKEKNKRDGILRIPFPMAPKRSVFADMGGMPRKGSPDIDE</sequence>
<evidence type="ECO:0000256" key="4">
    <source>
        <dbReference type="SAM" id="SignalP"/>
    </source>
</evidence>
<organism evidence="5 6">
    <name type="scientific">Paenibacillus anseongense</name>
    <dbReference type="NCBI Taxonomy" id="2682845"/>
    <lineage>
        <taxon>Bacteria</taxon>
        <taxon>Bacillati</taxon>
        <taxon>Bacillota</taxon>
        <taxon>Bacilli</taxon>
        <taxon>Bacillales</taxon>
        <taxon>Paenibacillaceae</taxon>
        <taxon>Paenibacillus</taxon>
    </lineage>
</organism>
<dbReference type="InterPro" id="IPR004995">
    <property type="entry name" value="Spore_Ger"/>
</dbReference>
<feature type="transmembrane region" description="Helical" evidence="3">
    <location>
        <begin position="377"/>
        <end position="395"/>
    </location>
</feature>
<dbReference type="PANTHER" id="PTHR22550">
    <property type="entry name" value="SPORE GERMINATION PROTEIN"/>
    <property type="match status" value="1"/>
</dbReference>